<dbReference type="EMBL" id="CP090891">
    <property type="protein sequence ID" value="ULU14460.1"/>
    <property type="molecule type" value="Genomic_DNA"/>
</dbReference>
<gene>
    <name evidence="2" type="ORF">L3Y34_016743</name>
</gene>
<dbReference type="Gene3D" id="2.130.10.10">
    <property type="entry name" value="YVTN repeat-like/Quinoprotein amine dehydrogenase"/>
    <property type="match status" value="2"/>
</dbReference>
<feature type="compositionally biased region" description="Low complexity" evidence="1">
    <location>
        <begin position="1"/>
        <end position="12"/>
    </location>
</feature>
<dbReference type="InterPro" id="IPR051150">
    <property type="entry name" value="SWT21/TCAB1_mRNA_Telomere"/>
</dbReference>
<feature type="region of interest" description="Disordered" evidence="1">
    <location>
        <begin position="1"/>
        <end position="41"/>
    </location>
</feature>
<protein>
    <submittedName>
        <fullName evidence="2">Uncharacterized protein</fullName>
    </submittedName>
</protein>
<dbReference type="AlphaFoldDB" id="A0AAE9J0Q3"/>
<dbReference type="SUPFAM" id="SSF50978">
    <property type="entry name" value="WD40 repeat-like"/>
    <property type="match status" value="1"/>
</dbReference>
<dbReference type="InterPro" id="IPR015943">
    <property type="entry name" value="WD40/YVTN_repeat-like_dom_sf"/>
</dbReference>
<proteinExistence type="predicted"/>
<reference evidence="2 3" key="1">
    <citation type="submission" date="2022-05" db="EMBL/GenBank/DDBJ databases">
        <title>Chromosome-level reference genomes for two strains of Caenorhabditis briggsae: an improved platform for comparative genomics.</title>
        <authorList>
            <person name="Stevens L."/>
            <person name="Andersen E.C."/>
        </authorList>
    </citation>
    <scope>NUCLEOTIDE SEQUENCE [LARGE SCALE GENOMIC DNA]</scope>
    <source>
        <strain evidence="2">QX1410_ONT</strain>
        <tissue evidence="2">Whole-organism</tissue>
    </source>
</reference>
<dbReference type="KEGG" id="cbr:CBG_08747"/>
<name>A0AAE9J0Q3_CAEBR</name>
<organism evidence="2 3">
    <name type="scientific">Caenorhabditis briggsae</name>
    <dbReference type="NCBI Taxonomy" id="6238"/>
    <lineage>
        <taxon>Eukaryota</taxon>
        <taxon>Metazoa</taxon>
        <taxon>Ecdysozoa</taxon>
        <taxon>Nematoda</taxon>
        <taxon>Chromadorea</taxon>
        <taxon>Rhabditida</taxon>
        <taxon>Rhabditina</taxon>
        <taxon>Rhabditomorpha</taxon>
        <taxon>Rhabditoidea</taxon>
        <taxon>Rhabditidae</taxon>
        <taxon>Peloderinae</taxon>
        <taxon>Caenorhabditis</taxon>
    </lineage>
</organism>
<feature type="region of interest" description="Disordered" evidence="1">
    <location>
        <begin position="58"/>
        <end position="105"/>
    </location>
</feature>
<dbReference type="OMA" id="NIKEAMC"/>
<dbReference type="PANTHER" id="PTHR13211">
    <property type="entry name" value="TELOMERASE CAJAL BODY PROTEIN 1"/>
    <property type="match status" value="1"/>
</dbReference>
<dbReference type="PANTHER" id="PTHR13211:SF0">
    <property type="entry name" value="TELOMERASE CAJAL BODY PROTEIN 1"/>
    <property type="match status" value="1"/>
</dbReference>
<evidence type="ECO:0000313" key="2">
    <source>
        <dbReference type="EMBL" id="ULU14460.1"/>
    </source>
</evidence>
<dbReference type="InterPro" id="IPR036322">
    <property type="entry name" value="WD40_repeat_dom_sf"/>
</dbReference>
<sequence>MSAEESSQEQMSLGSEPPEKEPLEEVDAEGATPKVTLRAERSGIGSLLSSLRGDHLAAEIRRLSTSPKSGKEEDEEEVPERPLNRKEKRRLQRLQEEQNPGVEAKKKVSEVLKPADLPKELRQLFSDTKSFDFYEASFGYEVTRRNNFVHFVLQSYQGTHAIAASQDRVLRMYSMESYGVLWKKNTGALILDSCWDPSGKGVFSSSYRRPIQFFDADSGDIIKSYSGKDAGDNIKEAMCVGQMGNNILIGAYKNHFQVWDVETSGDALSRISYMDKSFNTGIIGVAMSIAAHPTMPDLFGTAGSSHLLGIYSINWANAVSTIEGSLKGYTNVHFSPDGLKMYASERSGDIHCFDTRMNMMTQILKRNFVTAHRSRFDIDATGRLLISGTSSGDVVVYDLHDFREEIEPVFTCHVGSRCVPCVSLQGNRIALSTGQRVFPDDPLLKEDDDSGDVEMVDTLATGNSVQTWEMV</sequence>
<evidence type="ECO:0000313" key="3">
    <source>
        <dbReference type="Proteomes" id="UP000827892"/>
    </source>
</evidence>
<accession>A0AAE9J0Q3</accession>
<evidence type="ECO:0000256" key="1">
    <source>
        <dbReference type="SAM" id="MobiDB-lite"/>
    </source>
</evidence>
<dbReference type="Proteomes" id="UP000827892">
    <property type="component" value="Chromosome I"/>
</dbReference>